<feature type="non-terminal residue" evidence="5">
    <location>
        <position position="660"/>
    </location>
</feature>
<comment type="caution">
    <text evidence="5">The sequence shown here is derived from an EMBL/GenBank/DDBJ whole genome shotgun (WGS) entry which is preliminary data.</text>
</comment>
<dbReference type="PANTHER" id="PTHR42776">
    <property type="entry name" value="SERINE PEPTIDASE S9 FAMILY MEMBER"/>
    <property type="match status" value="1"/>
</dbReference>
<dbReference type="InterPro" id="IPR002469">
    <property type="entry name" value="Peptidase_S9B_N"/>
</dbReference>
<reference evidence="5" key="1">
    <citation type="journal article" date="2015" name="Nature">
        <title>Complex archaea that bridge the gap between prokaryotes and eukaryotes.</title>
        <authorList>
            <person name="Spang A."/>
            <person name="Saw J.H."/>
            <person name="Jorgensen S.L."/>
            <person name="Zaremba-Niedzwiedzka K."/>
            <person name="Martijn J."/>
            <person name="Lind A.E."/>
            <person name="van Eijk R."/>
            <person name="Schleper C."/>
            <person name="Guy L."/>
            <person name="Ettema T.J."/>
        </authorList>
    </citation>
    <scope>NUCLEOTIDE SEQUENCE</scope>
</reference>
<sequence length="660" mass="75516">MRKNITPWALSAFLFILLISGVFLIAGEKKPMTFVDAINIKRISNLRLSPDSSHLLFSQSEANWKRNRTISHIWRMNADGTNVFQMTNGKDGEGSGTWSPDGKYISFTAKRESEEAQINLLYSSGGEAIQLTKHKTRVKSHRWAQGGQKLYFLAEDPLTEEEEKKKKAKDDAYIFEHNYKPTHLWVFNMKTKEEKRLTEGDFSIREFSVSRDGAKILFTAAPTPLYDDTLNSEIWIMNLKDGSKRQITKNRIYENDISLSPDNSQILFVADADSKLKDYYYQPNFFTVPARGGTPKAPLPDFIYEVNDTHWSADGKSIYFTANMGVHSEIFSLKLKGLKLKQITDGEHSIRGFDYNPKTEIILYSVNSPHNPSTFWMMGMQSLSARMIHDPYPELKQFKLAKYETVRWKSTDGKEVEGILIYPVDYKKGERYPLLAHTHGGPASSDKLTFDSYAHVRAGRGYAILKPNYRGSTGYGNELLRDMVGHYFLHADDDVLTGVDYLVKKGIADPEKLGTLGWSAGGHMTNWLITQTDKFKAASSGAGASNWISMYAQSDVRIYRTPWFLGNPWQKDSPLETFRKHSPIFYVHQAKTPTLILCGENDRRVPLPQSVEMYRGLKANGVPTELVIFPRSGHGPRELRHRLYRWNKEFQWLEKYIMGR</sequence>
<feature type="domain" description="Peptidase S9 prolyl oligopeptidase catalytic" evidence="3">
    <location>
        <begin position="450"/>
        <end position="657"/>
    </location>
</feature>
<gene>
    <name evidence="5" type="ORF">LCGC14_1264170</name>
</gene>
<dbReference type="Gene3D" id="2.120.10.30">
    <property type="entry name" value="TolB, C-terminal domain"/>
    <property type="match status" value="2"/>
</dbReference>
<keyword evidence="2" id="KW-0720">Serine protease</keyword>
<name>A0A0F9LL50_9ZZZZ</name>
<evidence type="ECO:0000256" key="1">
    <source>
        <dbReference type="ARBA" id="ARBA00022801"/>
    </source>
</evidence>
<evidence type="ECO:0000256" key="2">
    <source>
        <dbReference type="ARBA" id="ARBA00022825"/>
    </source>
</evidence>
<dbReference type="GO" id="GO:0004252">
    <property type="term" value="F:serine-type endopeptidase activity"/>
    <property type="evidence" value="ECO:0007669"/>
    <property type="project" value="TreeGrafter"/>
</dbReference>
<feature type="domain" description="Dipeptidylpeptidase IV N-terminal" evidence="4">
    <location>
        <begin position="97"/>
        <end position="266"/>
    </location>
</feature>
<dbReference type="GO" id="GO:0006508">
    <property type="term" value="P:proteolysis"/>
    <property type="evidence" value="ECO:0007669"/>
    <property type="project" value="InterPro"/>
</dbReference>
<evidence type="ECO:0000259" key="3">
    <source>
        <dbReference type="Pfam" id="PF00326"/>
    </source>
</evidence>
<proteinExistence type="predicted"/>
<dbReference type="Pfam" id="PF00326">
    <property type="entry name" value="Peptidase_S9"/>
    <property type="match status" value="1"/>
</dbReference>
<accession>A0A0F9LL50</accession>
<dbReference type="PANTHER" id="PTHR42776:SF27">
    <property type="entry name" value="DIPEPTIDYL PEPTIDASE FAMILY MEMBER 6"/>
    <property type="match status" value="1"/>
</dbReference>
<dbReference type="InterPro" id="IPR011042">
    <property type="entry name" value="6-blade_b-propeller_TolB-like"/>
</dbReference>
<organism evidence="5">
    <name type="scientific">marine sediment metagenome</name>
    <dbReference type="NCBI Taxonomy" id="412755"/>
    <lineage>
        <taxon>unclassified sequences</taxon>
        <taxon>metagenomes</taxon>
        <taxon>ecological metagenomes</taxon>
    </lineage>
</organism>
<dbReference type="SUPFAM" id="SSF53474">
    <property type="entry name" value="alpha/beta-Hydrolases"/>
    <property type="match status" value="1"/>
</dbReference>
<dbReference type="InterPro" id="IPR029058">
    <property type="entry name" value="AB_hydrolase_fold"/>
</dbReference>
<dbReference type="SUPFAM" id="SSF82171">
    <property type="entry name" value="DPP6 N-terminal domain-like"/>
    <property type="match status" value="1"/>
</dbReference>
<dbReference type="Gene3D" id="3.40.50.1820">
    <property type="entry name" value="alpha/beta hydrolase"/>
    <property type="match status" value="1"/>
</dbReference>
<evidence type="ECO:0000313" key="5">
    <source>
        <dbReference type="EMBL" id="KKM87906.1"/>
    </source>
</evidence>
<keyword evidence="1" id="KW-0378">Hydrolase</keyword>
<dbReference type="Pfam" id="PF07676">
    <property type="entry name" value="PD40"/>
    <property type="match status" value="1"/>
</dbReference>
<protein>
    <recommendedName>
        <fullName evidence="6">Peptidase S9 prolyl oligopeptidase catalytic domain-containing protein</fullName>
    </recommendedName>
</protein>
<evidence type="ECO:0008006" key="6">
    <source>
        <dbReference type="Google" id="ProtNLM"/>
    </source>
</evidence>
<dbReference type="AlphaFoldDB" id="A0A0F9LL50"/>
<dbReference type="InterPro" id="IPR001375">
    <property type="entry name" value="Peptidase_S9_cat"/>
</dbReference>
<dbReference type="EMBL" id="LAZR01007034">
    <property type="protein sequence ID" value="KKM87906.1"/>
    <property type="molecule type" value="Genomic_DNA"/>
</dbReference>
<evidence type="ECO:0000259" key="4">
    <source>
        <dbReference type="Pfam" id="PF00930"/>
    </source>
</evidence>
<dbReference type="InterPro" id="IPR011659">
    <property type="entry name" value="WD40"/>
</dbReference>
<dbReference type="Pfam" id="PF00930">
    <property type="entry name" value="DPPIV_N"/>
    <property type="match status" value="1"/>
</dbReference>
<keyword evidence="2" id="KW-0645">Protease</keyword>